<evidence type="ECO:0000313" key="11">
    <source>
        <dbReference type="Proteomes" id="UP000239388"/>
    </source>
</evidence>
<dbReference type="Gene3D" id="3.40.50.2300">
    <property type="match status" value="1"/>
</dbReference>
<gene>
    <name evidence="10" type="ORF">C5Y98_19295</name>
</gene>
<dbReference type="PANTHER" id="PTHR44688:SF16">
    <property type="entry name" value="DNA-BINDING TRANSCRIPTIONAL ACTIVATOR DEVR_DOSR"/>
    <property type="match status" value="1"/>
</dbReference>
<dbReference type="RefSeq" id="WP_105356602.1">
    <property type="nucleotide sequence ID" value="NZ_PUIB01000019.1"/>
</dbReference>
<dbReference type="SUPFAM" id="SSF46894">
    <property type="entry name" value="C-terminal effector domain of the bipartite response regulators"/>
    <property type="match status" value="1"/>
</dbReference>
<evidence type="ECO:0000256" key="7">
    <source>
        <dbReference type="SAM" id="Coils"/>
    </source>
</evidence>
<dbReference type="Gene3D" id="1.10.10.10">
    <property type="entry name" value="Winged helix-like DNA-binding domain superfamily/Winged helix DNA-binding domain"/>
    <property type="match status" value="1"/>
</dbReference>
<evidence type="ECO:0000256" key="2">
    <source>
        <dbReference type="ARBA" id="ARBA00023012"/>
    </source>
</evidence>
<dbReference type="GO" id="GO:0003677">
    <property type="term" value="F:DNA binding"/>
    <property type="evidence" value="ECO:0007669"/>
    <property type="project" value="UniProtKB-KW"/>
</dbReference>
<keyword evidence="7" id="KW-0175">Coiled coil</keyword>
<dbReference type="PROSITE" id="PS50110">
    <property type="entry name" value="RESPONSE_REGULATORY"/>
    <property type="match status" value="1"/>
</dbReference>
<dbReference type="CDD" id="cd17537">
    <property type="entry name" value="REC_FixJ"/>
    <property type="match status" value="1"/>
</dbReference>
<evidence type="ECO:0000259" key="8">
    <source>
        <dbReference type="PROSITE" id="PS50043"/>
    </source>
</evidence>
<keyword evidence="2" id="KW-0902">Two-component regulatory system</keyword>
<dbReference type="GO" id="GO:0006355">
    <property type="term" value="P:regulation of DNA-templated transcription"/>
    <property type="evidence" value="ECO:0007669"/>
    <property type="project" value="InterPro"/>
</dbReference>
<dbReference type="CDD" id="cd06170">
    <property type="entry name" value="LuxR_C_like"/>
    <property type="match status" value="1"/>
</dbReference>
<evidence type="ECO:0000313" key="10">
    <source>
        <dbReference type="EMBL" id="PQO31566.1"/>
    </source>
</evidence>
<protein>
    <submittedName>
        <fullName evidence="10">DNA-binding response regulator</fullName>
    </submittedName>
</protein>
<feature type="modified residue" description="4-aspartylphosphate" evidence="6">
    <location>
        <position position="55"/>
    </location>
</feature>
<evidence type="ECO:0000259" key="9">
    <source>
        <dbReference type="PROSITE" id="PS50110"/>
    </source>
</evidence>
<dbReference type="PANTHER" id="PTHR44688">
    <property type="entry name" value="DNA-BINDING TRANSCRIPTIONAL ACTIVATOR DEVR_DOSR"/>
    <property type="match status" value="1"/>
</dbReference>
<name>A0A2S8FHE4_9BACT</name>
<proteinExistence type="predicted"/>
<feature type="coiled-coil region" evidence="7">
    <location>
        <begin position="193"/>
        <end position="220"/>
    </location>
</feature>
<dbReference type="Pfam" id="PF00196">
    <property type="entry name" value="GerE"/>
    <property type="match status" value="1"/>
</dbReference>
<dbReference type="AlphaFoldDB" id="A0A2S8FHE4"/>
<keyword evidence="1 6" id="KW-0597">Phosphoprotein</keyword>
<reference evidence="10 11" key="1">
    <citation type="submission" date="2018-02" db="EMBL/GenBank/DDBJ databases">
        <title>Comparative genomes isolates from brazilian mangrove.</title>
        <authorList>
            <person name="Araujo J.E."/>
            <person name="Taketani R.G."/>
            <person name="Silva M.C.P."/>
            <person name="Loureco M.V."/>
            <person name="Andreote F.D."/>
        </authorList>
    </citation>
    <scope>NUCLEOTIDE SEQUENCE [LARGE SCALE GENOMIC DNA]</scope>
    <source>
        <strain evidence="10 11">NAP PRIS-MGV</strain>
    </source>
</reference>
<evidence type="ECO:0000256" key="3">
    <source>
        <dbReference type="ARBA" id="ARBA00023015"/>
    </source>
</evidence>
<dbReference type="OrthoDB" id="271936at2"/>
<comment type="caution">
    <text evidence="10">The sequence shown here is derived from an EMBL/GenBank/DDBJ whole genome shotgun (WGS) entry which is preliminary data.</text>
</comment>
<dbReference type="PROSITE" id="PS50043">
    <property type="entry name" value="HTH_LUXR_2"/>
    <property type="match status" value="1"/>
</dbReference>
<sequence length="221" mass="24814">MPTNPTVFVIDDDPAARESIGMLIRSLGLQVETYASAEQYLQSFDPARPGCVVTDMRMLGLSGLELQEQLVEMGQRIPVILISAHANMQIAVKAMRNGAVTFLEKPCQQQEIVDAVNEAISLDSRWRQEGREEAEARENYEKLNAGERDVMKLMMIGKANKVIANRLDVSLRTVEARRHNVFKKMGVDNIPDLTRLAMKIDELRAEIEANTDLNDNADEDE</sequence>
<evidence type="ECO:0000256" key="5">
    <source>
        <dbReference type="ARBA" id="ARBA00023163"/>
    </source>
</evidence>
<dbReference type="InterPro" id="IPR011006">
    <property type="entry name" value="CheY-like_superfamily"/>
</dbReference>
<evidence type="ECO:0000256" key="1">
    <source>
        <dbReference type="ARBA" id="ARBA00022553"/>
    </source>
</evidence>
<feature type="domain" description="Response regulatory" evidence="9">
    <location>
        <begin position="6"/>
        <end position="120"/>
    </location>
</feature>
<dbReference type="InterPro" id="IPR001789">
    <property type="entry name" value="Sig_transdc_resp-reg_receiver"/>
</dbReference>
<evidence type="ECO:0000256" key="4">
    <source>
        <dbReference type="ARBA" id="ARBA00023125"/>
    </source>
</evidence>
<dbReference type="InterPro" id="IPR000792">
    <property type="entry name" value="Tscrpt_reg_LuxR_C"/>
</dbReference>
<dbReference type="PROSITE" id="PS00622">
    <property type="entry name" value="HTH_LUXR_1"/>
    <property type="match status" value="1"/>
</dbReference>
<dbReference type="InterPro" id="IPR016032">
    <property type="entry name" value="Sig_transdc_resp-reg_C-effctor"/>
</dbReference>
<dbReference type="PRINTS" id="PR00038">
    <property type="entry name" value="HTHLUXR"/>
</dbReference>
<keyword evidence="4 10" id="KW-0238">DNA-binding</keyword>
<keyword evidence="5" id="KW-0804">Transcription</keyword>
<evidence type="ECO:0000256" key="6">
    <source>
        <dbReference type="PROSITE-ProRule" id="PRU00169"/>
    </source>
</evidence>
<dbReference type="Proteomes" id="UP000239388">
    <property type="component" value="Unassembled WGS sequence"/>
</dbReference>
<dbReference type="Pfam" id="PF00072">
    <property type="entry name" value="Response_reg"/>
    <property type="match status" value="1"/>
</dbReference>
<dbReference type="EMBL" id="PUIB01000019">
    <property type="protein sequence ID" value="PQO31566.1"/>
    <property type="molecule type" value="Genomic_DNA"/>
</dbReference>
<dbReference type="SMART" id="SM00448">
    <property type="entry name" value="REC"/>
    <property type="match status" value="1"/>
</dbReference>
<keyword evidence="3" id="KW-0805">Transcription regulation</keyword>
<feature type="domain" description="HTH luxR-type" evidence="8">
    <location>
        <begin position="136"/>
        <end position="201"/>
    </location>
</feature>
<accession>A0A2S8FHE4</accession>
<dbReference type="FunFam" id="3.40.50.2300:FF:000018">
    <property type="entry name" value="DNA-binding transcriptional regulator NtrC"/>
    <property type="match status" value="1"/>
</dbReference>
<dbReference type="InterPro" id="IPR036388">
    <property type="entry name" value="WH-like_DNA-bd_sf"/>
</dbReference>
<dbReference type="GO" id="GO:0000160">
    <property type="term" value="P:phosphorelay signal transduction system"/>
    <property type="evidence" value="ECO:0007669"/>
    <property type="project" value="UniProtKB-KW"/>
</dbReference>
<dbReference type="SMART" id="SM00421">
    <property type="entry name" value="HTH_LUXR"/>
    <property type="match status" value="1"/>
</dbReference>
<organism evidence="10 11">
    <name type="scientific">Blastopirellula marina</name>
    <dbReference type="NCBI Taxonomy" id="124"/>
    <lineage>
        <taxon>Bacteria</taxon>
        <taxon>Pseudomonadati</taxon>
        <taxon>Planctomycetota</taxon>
        <taxon>Planctomycetia</taxon>
        <taxon>Pirellulales</taxon>
        <taxon>Pirellulaceae</taxon>
        <taxon>Blastopirellula</taxon>
    </lineage>
</organism>
<dbReference type="SUPFAM" id="SSF52172">
    <property type="entry name" value="CheY-like"/>
    <property type="match status" value="1"/>
</dbReference>